<accession>A0A8D8QQS1</accession>
<organism evidence="1">
    <name type="scientific">Cacopsylla melanoneura</name>
    <dbReference type="NCBI Taxonomy" id="428564"/>
    <lineage>
        <taxon>Eukaryota</taxon>
        <taxon>Metazoa</taxon>
        <taxon>Ecdysozoa</taxon>
        <taxon>Arthropoda</taxon>
        <taxon>Hexapoda</taxon>
        <taxon>Insecta</taxon>
        <taxon>Pterygota</taxon>
        <taxon>Neoptera</taxon>
        <taxon>Paraneoptera</taxon>
        <taxon>Hemiptera</taxon>
        <taxon>Sternorrhyncha</taxon>
        <taxon>Psylloidea</taxon>
        <taxon>Psyllidae</taxon>
        <taxon>Psyllinae</taxon>
        <taxon>Cacopsylla</taxon>
    </lineage>
</organism>
<dbReference type="EMBL" id="HBUF01094623">
    <property type="protein sequence ID" value="CAG6636549.1"/>
    <property type="molecule type" value="Transcribed_RNA"/>
</dbReference>
<reference evidence="1" key="1">
    <citation type="submission" date="2021-05" db="EMBL/GenBank/DDBJ databases">
        <authorList>
            <person name="Alioto T."/>
            <person name="Alioto T."/>
            <person name="Gomez Garrido J."/>
        </authorList>
    </citation>
    <scope>NUCLEOTIDE SEQUENCE</scope>
</reference>
<name>A0A8D8QQS1_9HEMI</name>
<dbReference type="AlphaFoldDB" id="A0A8D8QQS1"/>
<protein>
    <submittedName>
        <fullName evidence="1">Uncharacterized protein</fullName>
    </submittedName>
</protein>
<sequence>MQDRRLEVHFQIVVDFVTQLLVFQIDGRGLGGSHSQVRFARHFVKVVSSFEFVPFFRSIGMNINCTSSFSFHHFITECLMDHCMSRNLTFVPETVCYYNNEYSVGH</sequence>
<evidence type="ECO:0000313" key="1">
    <source>
        <dbReference type="EMBL" id="CAG6636549.1"/>
    </source>
</evidence>
<dbReference type="EMBL" id="HBUF01094622">
    <property type="protein sequence ID" value="CAG6636546.1"/>
    <property type="molecule type" value="Transcribed_RNA"/>
</dbReference>
<proteinExistence type="predicted"/>